<name>A0A8B6H6U4_MYTGA</name>
<dbReference type="PANTHER" id="PTHR14187:SF5">
    <property type="entry name" value="HEAT SHOCK 70 KDA PROTEIN 12A"/>
    <property type="match status" value="1"/>
</dbReference>
<sequence length="530" mass="59819">MADMFDQDDDVVVVAIDFGTTYSGWAFSLRDKYKNDHLDIQTHSGWKSGDGLITPKIPGIGSKKISSKLMLKDACGKSMTAMKVFSESLKFLMNNFLNVLKERIQSPPMQYISWVLTVPAIWTDKAKEFMRLAALEAGISDTHLYVAYEPEAAALFCNEVTYKSNEKMSVFKPGESFLVLDCGGGTVDIATYQVIEKVKLRELHQPSGGPLGGTMIDKAFLKFMEGLFGKPVWNNFVKNYISEFHDLKRHFEAKKRTVGEDNERQNEFLTIPRSLFDVYEELNHTKFESAMDIKRVKDKIKVPTEVMVTLFEETTNNIADHVCKLLEEPDLTNVKTVLMVGGFSDCSLLRQKVKKKLSNMLVICPDDAVLSVVKGAVIFGNNREWIQERICPRTYGIACNVPYNNEQPYVSLQNYDGQTMSTHVFKTLVRKGDPIFIGKSKFDSTFGPTTASYKKATIEVFYSSEADPLFTIGVNVRELGILNLDIPDTMKGTDREIVVTLTFCKSTEIEVVAYEKGTQNRVSRRFSCLE</sequence>
<comment type="similarity">
    <text evidence="1">Belongs to the heat shock protein 70 family.</text>
</comment>
<evidence type="ECO:0000313" key="4">
    <source>
        <dbReference type="EMBL" id="VDI74680.1"/>
    </source>
</evidence>
<keyword evidence="5" id="KW-1185">Reference proteome</keyword>
<protein>
    <submittedName>
        <fullName evidence="4">Uncharacterized protein</fullName>
    </submittedName>
</protein>
<proteinExistence type="inferred from homology"/>
<evidence type="ECO:0000256" key="2">
    <source>
        <dbReference type="ARBA" id="ARBA00022741"/>
    </source>
</evidence>
<comment type="caution">
    <text evidence="4">The sequence shown here is derived from an EMBL/GenBank/DDBJ whole genome shotgun (WGS) entry which is preliminary data.</text>
</comment>
<dbReference type="AlphaFoldDB" id="A0A8B6H6U4"/>
<dbReference type="InterPro" id="IPR043129">
    <property type="entry name" value="ATPase_NBD"/>
</dbReference>
<evidence type="ECO:0000256" key="3">
    <source>
        <dbReference type="ARBA" id="ARBA00022840"/>
    </source>
</evidence>
<keyword evidence="3" id="KW-0067">ATP-binding</keyword>
<dbReference type="Gene3D" id="3.30.420.40">
    <property type="match status" value="2"/>
</dbReference>
<dbReference type="Pfam" id="PF00012">
    <property type="entry name" value="HSP70"/>
    <property type="match status" value="1"/>
</dbReference>
<dbReference type="CDD" id="cd10229">
    <property type="entry name" value="ASKHA_NBD_HSP70_HSPA12"/>
    <property type="match status" value="1"/>
</dbReference>
<dbReference type="Gene3D" id="3.90.640.10">
    <property type="entry name" value="Actin, Chain A, domain 4"/>
    <property type="match status" value="1"/>
</dbReference>
<accession>A0A8B6H6U4</accession>
<dbReference type="GO" id="GO:0005524">
    <property type="term" value="F:ATP binding"/>
    <property type="evidence" value="ECO:0007669"/>
    <property type="project" value="UniProtKB-KW"/>
</dbReference>
<organism evidence="4 5">
    <name type="scientific">Mytilus galloprovincialis</name>
    <name type="common">Mediterranean mussel</name>
    <dbReference type="NCBI Taxonomy" id="29158"/>
    <lineage>
        <taxon>Eukaryota</taxon>
        <taxon>Metazoa</taxon>
        <taxon>Spiralia</taxon>
        <taxon>Lophotrochozoa</taxon>
        <taxon>Mollusca</taxon>
        <taxon>Bivalvia</taxon>
        <taxon>Autobranchia</taxon>
        <taxon>Pteriomorphia</taxon>
        <taxon>Mytilida</taxon>
        <taxon>Mytiloidea</taxon>
        <taxon>Mytilidae</taxon>
        <taxon>Mytilinae</taxon>
        <taxon>Mytilus</taxon>
    </lineage>
</organism>
<evidence type="ECO:0000313" key="5">
    <source>
        <dbReference type="Proteomes" id="UP000596742"/>
    </source>
</evidence>
<gene>
    <name evidence="4" type="ORF">MGAL_10B026271</name>
</gene>
<reference evidence="4" key="1">
    <citation type="submission" date="2018-11" db="EMBL/GenBank/DDBJ databases">
        <authorList>
            <person name="Alioto T."/>
            <person name="Alioto T."/>
        </authorList>
    </citation>
    <scope>NUCLEOTIDE SEQUENCE</scope>
</reference>
<dbReference type="PANTHER" id="PTHR14187">
    <property type="entry name" value="ALPHA KINASE/ELONGATION FACTOR 2 KINASE"/>
    <property type="match status" value="1"/>
</dbReference>
<evidence type="ECO:0000256" key="1">
    <source>
        <dbReference type="ARBA" id="ARBA00007381"/>
    </source>
</evidence>
<keyword evidence="2" id="KW-0547">Nucleotide-binding</keyword>
<dbReference type="OrthoDB" id="6138209at2759"/>
<dbReference type="SUPFAM" id="SSF53067">
    <property type="entry name" value="Actin-like ATPase domain"/>
    <property type="match status" value="2"/>
</dbReference>
<dbReference type="InterPro" id="IPR013126">
    <property type="entry name" value="Hsp_70_fam"/>
</dbReference>
<dbReference type="Proteomes" id="UP000596742">
    <property type="component" value="Unassembled WGS sequence"/>
</dbReference>
<dbReference type="EMBL" id="UYJE01009585">
    <property type="protein sequence ID" value="VDI74680.1"/>
    <property type="molecule type" value="Genomic_DNA"/>
</dbReference>
<dbReference type="GO" id="GO:0140662">
    <property type="term" value="F:ATP-dependent protein folding chaperone"/>
    <property type="evidence" value="ECO:0007669"/>
    <property type="project" value="InterPro"/>
</dbReference>